<evidence type="ECO:0000256" key="1">
    <source>
        <dbReference type="ARBA" id="ARBA00004533"/>
    </source>
</evidence>
<dbReference type="OrthoDB" id="7477467at2"/>
<evidence type="ECO:0000256" key="3">
    <source>
        <dbReference type="ARBA" id="ARBA00021563"/>
    </source>
</evidence>
<comment type="similarity">
    <text evidence="2">Belongs to the GSP N family.</text>
</comment>
<protein>
    <recommendedName>
        <fullName evidence="3">Type II secretion system protein N</fullName>
    </recommendedName>
    <alternativeName>
        <fullName evidence="10">General secretion pathway protein N</fullName>
    </alternativeName>
</protein>
<keyword evidence="12" id="KW-1185">Reference proteome</keyword>
<dbReference type="AlphaFoldDB" id="A0A1T5A5E1"/>
<comment type="subcellular location">
    <subcellularLocation>
        <location evidence="1">Cell inner membrane</location>
    </subcellularLocation>
</comment>
<dbReference type="Proteomes" id="UP000190044">
    <property type="component" value="Unassembled WGS sequence"/>
</dbReference>
<keyword evidence="7" id="KW-0812">Transmembrane</keyword>
<sequence>MTRAPKRWIAAAAFLALLLIMASVPMRLALALSGVSEAGLSARTVEGSVWSAEIVDARLGALPLGTLQTHLSPLALLTGRIDLVFKRDDARLGALAGRLHGSDPRGLSDVNGVTSLSGGLGMIPVDSVRFEDARVRFDAGGRCVEAGGRVQMLVAAPIAGLSLSRGLSGPLSCAKGRAQAALASQSGMERLTLSFDGSGAWRGEFAIIVDKDPAMAAALAALGFRAHEGRFQLTTGGRF</sequence>
<evidence type="ECO:0000313" key="12">
    <source>
        <dbReference type="Proteomes" id="UP000190044"/>
    </source>
</evidence>
<keyword evidence="9" id="KW-0472">Membrane</keyword>
<evidence type="ECO:0000256" key="2">
    <source>
        <dbReference type="ARBA" id="ARBA00007208"/>
    </source>
</evidence>
<proteinExistence type="inferred from homology"/>
<evidence type="ECO:0000256" key="6">
    <source>
        <dbReference type="ARBA" id="ARBA00022519"/>
    </source>
</evidence>
<name>A0A1T5A5E1_9SPHN</name>
<dbReference type="EMBL" id="FUYP01000002">
    <property type="protein sequence ID" value="SKB30158.1"/>
    <property type="molecule type" value="Genomic_DNA"/>
</dbReference>
<evidence type="ECO:0000313" key="11">
    <source>
        <dbReference type="EMBL" id="SKB30158.1"/>
    </source>
</evidence>
<organism evidence="11 12">
    <name type="scientific">Sphingopyxis flava</name>
    <dbReference type="NCBI Taxonomy" id="1507287"/>
    <lineage>
        <taxon>Bacteria</taxon>
        <taxon>Pseudomonadati</taxon>
        <taxon>Pseudomonadota</taxon>
        <taxon>Alphaproteobacteria</taxon>
        <taxon>Sphingomonadales</taxon>
        <taxon>Sphingomonadaceae</taxon>
        <taxon>Sphingopyxis</taxon>
    </lineage>
</organism>
<dbReference type="Pfam" id="PF01203">
    <property type="entry name" value="T2SSN"/>
    <property type="match status" value="1"/>
</dbReference>
<keyword evidence="5" id="KW-1003">Cell membrane</keyword>
<dbReference type="RefSeq" id="WP_079637130.1">
    <property type="nucleotide sequence ID" value="NZ_FUYP01000002.1"/>
</dbReference>
<evidence type="ECO:0000256" key="8">
    <source>
        <dbReference type="ARBA" id="ARBA00022927"/>
    </source>
</evidence>
<keyword evidence="8" id="KW-0653">Protein transport</keyword>
<reference evidence="12" key="1">
    <citation type="submission" date="2017-02" db="EMBL/GenBank/DDBJ databases">
        <authorList>
            <person name="Varghese N."/>
            <person name="Submissions S."/>
        </authorList>
    </citation>
    <scope>NUCLEOTIDE SEQUENCE [LARGE SCALE GENOMIC DNA]</scope>
    <source>
        <strain evidence="12">R11H</strain>
    </source>
</reference>
<gene>
    <name evidence="11" type="ORF">SAMN06295937_1002234</name>
</gene>
<dbReference type="GO" id="GO:0015627">
    <property type="term" value="C:type II protein secretion system complex"/>
    <property type="evidence" value="ECO:0007669"/>
    <property type="project" value="InterPro"/>
</dbReference>
<accession>A0A1T5A5E1</accession>
<dbReference type="InterPro" id="IPR022792">
    <property type="entry name" value="T2SS_protein-GspN"/>
</dbReference>
<evidence type="ECO:0000256" key="9">
    <source>
        <dbReference type="ARBA" id="ARBA00023136"/>
    </source>
</evidence>
<dbReference type="GO" id="GO:0015628">
    <property type="term" value="P:protein secretion by the type II secretion system"/>
    <property type="evidence" value="ECO:0007669"/>
    <property type="project" value="InterPro"/>
</dbReference>
<keyword evidence="4" id="KW-0813">Transport</keyword>
<dbReference type="GO" id="GO:0005886">
    <property type="term" value="C:plasma membrane"/>
    <property type="evidence" value="ECO:0007669"/>
    <property type="project" value="UniProtKB-SubCell"/>
</dbReference>
<evidence type="ECO:0000256" key="5">
    <source>
        <dbReference type="ARBA" id="ARBA00022475"/>
    </source>
</evidence>
<evidence type="ECO:0000256" key="10">
    <source>
        <dbReference type="ARBA" id="ARBA00030772"/>
    </source>
</evidence>
<evidence type="ECO:0000256" key="4">
    <source>
        <dbReference type="ARBA" id="ARBA00022448"/>
    </source>
</evidence>
<keyword evidence="6" id="KW-0997">Cell inner membrane</keyword>
<evidence type="ECO:0000256" key="7">
    <source>
        <dbReference type="ARBA" id="ARBA00022692"/>
    </source>
</evidence>